<sequence>MFLPASLRLLALRRTQRLRGVRGADHTLEVVYVELWMLQALFGQDSEMLAAFYGWFRVSLVVSAVPGCGVLVFIIGSPLYQYVTKFLIVAICFQLRVRRNRGEFTYMFSSKMEASKQIGLDLEREKTQCSPPMKEAAQMEWKASPPSASESSSPQDAACGRQPQRFLGSRQLLAAGGQHL</sequence>
<feature type="compositionally biased region" description="Low complexity" evidence="1">
    <location>
        <begin position="143"/>
        <end position="158"/>
    </location>
</feature>
<evidence type="ECO:0000313" key="3">
    <source>
        <dbReference type="EMBL" id="MXQ80120.1"/>
    </source>
</evidence>
<protein>
    <submittedName>
        <fullName evidence="3">Uncharacterized protein</fullName>
    </submittedName>
</protein>
<name>A0A6B0QSV9_9CETA</name>
<evidence type="ECO:0000313" key="4">
    <source>
        <dbReference type="Proteomes" id="UP000322234"/>
    </source>
</evidence>
<keyword evidence="4" id="KW-1185">Reference proteome</keyword>
<keyword evidence="2" id="KW-1133">Transmembrane helix</keyword>
<organism evidence="3 4">
    <name type="scientific">Bos mutus</name>
    <name type="common">wild yak</name>
    <dbReference type="NCBI Taxonomy" id="72004"/>
    <lineage>
        <taxon>Eukaryota</taxon>
        <taxon>Metazoa</taxon>
        <taxon>Chordata</taxon>
        <taxon>Craniata</taxon>
        <taxon>Vertebrata</taxon>
        <taxon>Euteleostomi</taxon>
        <taxon>Mammalia</taxon>
        <taxon>Eutheria</taxon>
        <taxon>Laurasiatheria</taxon>
        <taxon>Artiodactyla</taxon>
        <taxon>Ruminantia</taxon>
        <taxon>Pecora</taxon>
        <taxon>Bovidae</taxon>
        <taxon>Bovinae</taxon>
        <taxon>Bos</taxon>
    </lineage>
</organism>
<dbReference type="AlphaFoldDB" id="A0A6B0QSV9"/>
<evidence type="ECO:0000256" key="1">
    <source>
        <dbReference type="SAM" id="MobiDB-lite"/>
    </source>
</evidence>
<comment type="caution">
    <text evidence="3">The sequence shown here is derived from an EMBL/GenBank/DDBJ whole genome shotgun (WGS) entry which is preliminary data.</text>
</comment>
<dbReference type="EMBL" id="VBQZ03000003">
    <property type="protein sequence ID" value="MXQ80120.1"/>
    <property type="molecule type" value="Genomic_DNA"/>
</dbReference>
<keyword evidence="2" id="KW-0812">Transmembrane</keyword>
<feature type="region of interest" description="Disordered" evidence="1">
    <location>
        <begin position="133"/>
        <end position="161"/>
    </location>
</feature>
<proteinExistence type="predicted"/>
<feature type="transmembrane region" description="Helical" evidence="2">
    <location>
        <begin position="54"/>
        <end position="74"/>
    </location>
</feature>
<evidence type="ECO:0000256" key="2">
    <source>
        <dbReference type="SAM" id="Phobius"/>
    </source>
</evidence>
<dbReference type="Proteomes" id="UP000322234">
    <property type="component" value="Unassembled WGS sequence"/>
</dbReference>
<reference evidence="3" key="1">
    <citation type="submission" date="2019-10" db="EMBL/GenBank/DDBJ databases">
        <title>The sequence and de novo assembly of the wild yak genome.</title>
        <authorList>
            <person name="Liu Y."/>
        </authorList>
    </citation>
    <scope>NUCLEOTIDE SEQUENCE [LARGE SCALE GENOMIC DNA]</scope>
    <source>
        <strain evidence="3">WY2019</strain>
    </source>
</reference>
<gene>
    <name evidence="3" type="ORF">E5288_WYG013731</name>
</gene>
<keyword evidence="2" id="KW-0472">Membrane</keyword>
<accession>A0A6B0QSV9</accession>